<comment type="subcellular location">
    <subcellularLocation>
        <location evidence="1">Nucleus</location>
    </subcellularLocation>
</comment>
<dbReference type="SMART" id="SM00490">
    <property type="entry name" value="HELICc"/>
    <property type="match status" value="1"/>
</dbReference>
<keyword evidence="4 10" id="KW-0378">Hydrolase</keyword>
<accession>A0A5C5FNB8</accession>
<feature type="domain" description="DEAD-box RNA helicase Q" evidence="14">
    <location>
        <begin position="22"/>
        <end position="50"/>
    </location>
</feature>
<dbReference type="InterPro" id="IPR014001">
    <property type="entry name" value="Helicase_ATP-bd"/>
</dbReference>
<dbReference type="Proteomes" id="UP000311382">
    <property type="component" value="Unassembled WGS sequence"/>
</dbReference>
<feature type="region of interest" description="Disordered" evidence="11">
    <location>
        <begin position="283"/>
        <end position="310"/>
    </location>
</feature>
<keyword evidence="8" id="KW-0539">Nucleus</keyword>
<feature type="compositionally biased region" description="Gly residues" evidence="11">
    <location>
        <begin position="290"/>
        <end position="301"/>
    </location>
</feature>
<evidence type="ECO:0000313" key="15">
    <source>
        <dbReference type="EMBL" id="TNY17351.1"/>
    </source>
</evidence>
<dbReference type="PANTHER" id="PTHR47959">
    <property type="entry name" value="ATP-DEPENDENT RNA HELICASE RHLE-RELATED"/>
    <property type="match status" value="1"/>
</dbReference>
<evidence type="ECO:0000256" key="5">
    <source>
        <dbReference type="ARBA" id="ARBA00022806"/>
    </source>
</evidence>
<evidence type="ECO:0000256" key="8">
    <source>
        <dbReference type="ARBA" id="ARBA00023242"/>
    </source>
</evidence>
<comment type="caution">
    <text evidence="15">The sequence shown here is derived from an EMBL/GenBank/DDBJ whole genome shotgun (WGS) entry which is preliminary data.</text>
</comment>
<keyword evidence="6 10" id="KW-0067">ATP-binding</keyword>
<dbReference type="Pfam" id="PF00271">
    <property type="entry name" value="Helicase_C"/>
    <property type="match status" value="1"/>
</dbReference>
<dbReference type="InterPro" id="IPR027417">
    <property type="entry name" value="P-loop_NTPase"/>
</dbReference>
<dbReference type="GO" id="GO:0005634">
    <property type="term" value="C:nucleus"/>
    <property type="evidence" value="ECO:0007669"/>
    <property type="project" value="UniProtKB-SubCell"/>
</dbReference>
<feature type="domain" description="Helicase C-terminal" evidence="13">
    <location>
        <begin position="308"/>
        <end position="452"/>
    </location>
</feature>
<feature type="compositionally biased region" description="Basic and acidic residues" evidence="11">
    <location>
        <begin position="471"/>
        <end position="481"/>
    </location>
</feature>
<evidence type="ECO:0000256" key="7">
    <source>
        <dbReference type="ARBA" id="ARBA00022884"/>
    </source>
</evidence>
<evidence type="ECO:0000259" key="14">
    <source>
        <dbReference type="PROSITE" id="PS51195"/>
    </source>
</evidence>
<evidence type="ECO:0000313" key="16">
    <source>
        <dbReference type="Proteomes" id="UP000311382"/>
    </source>
</evidence>
<reference evidence="15 16" key="1">
    <citation type="submission" date="2019-03" db="EMBL/GenBank/DDBJ databases">
        <title>Rhodosporidium diobovatum UCD-FST 08-225 genome sequencing, assembly, and annotation.</title>
        <authorList>
            <person name="Fakankun I.U."/>
            <person name="Fristensky B."/>
            <person name="Levin D.B."/>
        </authorList>
    </citation>
    <scope>NUCLEOTIDE SEQUENCE [LARGE SCALE GENOMIC DNA]</scope>
    <source>
        <strain evidence="15 16">UCD-FST 08-225</strain>
    </source>
</reference>
<dbReference type="GO" id="GO:0016787">
    <property type="term" value="F:hydrolase activity"/>
    <property type="evidence" value="ECO:0007669"/>
    <property type="project" value="UniProtKB-KW"/>
</dbReference>
<proteinExistence type="inferred from homology"/>
<keyword evidence="5 10" id="KW-0347">Helicase</keyword>
<dbReference type="PANTHER" id="PTHR47959:SF24">
    <property type="entry name" value="ATP-DEPENDENT RNA HELICASE"/>
    <property type="match status" value="1"/>
</dbReference>
<feature type="region of interest" description="Disordered" evidence="11">
    <location>
        <begin position="471"/>
        <end position="550"/>
    </location>
</feature>
<dbReference type="SUPFAM" id="SSF52540">
    <property type="entry name" value="P-loop containing nucleoside triphosphate hydrolases"/>
    <property type="match status" value="2"/>
</dbReference>
<dbReference type="PROSITE" id="PS51192">
    <property type="entry name" value="HELICASE_ATP_BIND_1"/>
    <property type="match status" value="1"/>
</dbReference>
<feature type="compositionally biased region" description="Basic and acidic residues" evidence="11">
    <location>
        <begin position="531"/>
        <end position="542"/>
    </location>
</feature>
<keyword evidence="7" id="KW-0694">RNA-binding</keyword>
<protein>
    <submittedName>
        <fullName evidence="15">P-loop containing nucleoside triphosphate hydrolase protein</fullName>
    </submittedName>
</protein>
<dbReference type="InterPro" id="IPR001650">
    <property type="entry name" value="Helicase_C-like"/>
</dbReference>
<keyword evidence="16" id="KW-1185">Reference proteome</keyword>
<dbReference type="STRING" id="5288.A0A5C5FNB8"/>
<dbReference type="CDD" id="cd17955">
    <property type="entry name" value="DEADc_DDX49"/>
    <property type="match status" value="1"/>
</dbReference>
<dbReference type="PROSITE" id="PS00039">
    <property type="entry name" value="DEAD_ATP_HELICASE"/>
    <property type="match status" value="1"/>
</dbReference>
<dbReference type="GO" id="GO:0003724">
    <property type="term" value="F:RNA helicase activity"/>
    <property type="evidence" value="ECO:0007669"/>
    <property type="project" value="InterPro"/>
</dbReference>
<dbReference type="GO" id="GO:0003723">
    <property type="term" value="F:RNA binding"/>
    <property type="evidence" value="ECO:0007669"/>
    <property type="project" value="UniProtKB-KW"/>
</dbReference>
<dbReference type="SMART" id="SM00487">
    <property type="entry name" value="DEXDc"/>
    <property type="match status" value="1"/>
</dbReference>
<dbReference type="PROSITE" id="PS51195">
    <property type="entry name" value="Q_MOTIF"/>
    <property type="match status" value="1"/>
</dbReference>
<evidence type="ECO:0000259" key="13">
    <source>
        <dbReference type="PROSITE" id="PS51194"/>
    </source>
</evidence>
<evidence type="ECO:0000256" key="11">
    <source>
        <dbReference type="SAM" id="MobiDB-lite"/>
    </source>
</evidence>
<dbReference type="InterPro" id="IPR011545">
    <property type="entry name" value="DEAD/DEAH_box_helicase_dom"/>
</dbReference>
<evidence type="ECO:0000256" key="6">
    <source>
        <dbReference type="ARBA" id="ARBA00022840"/>
    </source>
</evidence>
<gene>
    <name evidence="15" type="ORF">DMC30DRAFT_422876</name>
</gene>
<keyword evidence="2" id="KW-0690">Ribosome biogenesis</keyword>
<evidence type="ECO:0000256" key="3">
    <source>
        <dbReference type="ARBA" id="ARBA00022741"/>
    </source>
</evidence>
<dbReference type="InterPro" id="IPR000629">
    <property type="entry name" value="RNA-helicase_DEAD-box_CS"/>
</dbReference>
<dbReference type="Gene3D" id="3.40.50.300">
    <property type="entry name" value="P-loop containing nucleotide triphosphate hydrolases"/>
    <property type="match status" value="2"/>
</dbReference>
<evidence type="ECO:0000256" key="2">
    <source>
        <dbReference type="ARBA" id="ARBA00022517"/>
    </source>
</evidence>
<dbReference type="OrthoDB" id="10261904at2759"/>
<dbReference type="InterPro" id="IPR014014">
    <property type="entry name" value="RNA_helicase_DEAD_Q_motif"/>
</dbReference>
<evidence type="ECO:0000259" key="12">
    <source>
        <dbReference type="PROSITE" id="PS51192"/>
    </source>
</evidence>
<dbReference type="AlphaFoldDB" id="A0A5C5FNB8"/>
<dbReference type="PROSITE" id="PS51194">
    <property type="entry name" value="HELICASE_CTER"/>
    <property type="match status" value="1"/>
</dbReference>
<dbReference type="GO" id="GO:0042254">
    <property type="term" value="P:ribosome biogenesis"/>
    <property type="evidence" value="ECO:0007669"/>
    <property type="project" value="UniProtKB-KW"/>
</dbReference>
<feature type="domain" description="Helicase ATP-binding" evidence="12">
    <location>
        <begin position="53"/>
        <end position="227"/>
    </location>
</feature>
<dbReference type="InterPro" id="IPR050079">
    <property type="entry name" value="DEAD_box_RNA_helicase"/>
</dbReference>
<sequence>MSADQHLPVASTSALESPPQLSSFASLGVEPFLVRALSAMAIRKPTGVQAACIPQILKGADCIGSAQTGSGKTIAFALPILQALARDPYGFFAIVLTPTRELAFQISEQFRVLGAAVNLHSTVIVGGMDMMNQAIELRKRPHVLIATPGRLVDLIKSNQGEWSLKRVKFLVLDEADRLLTPTFAPELSFIIDQLPDHASRQTLLFTATLTEPVLALQSKPQAAGKPKVFTHVSREVITTPAGLTQKYVFVPSQVREVYLTYLLLHLSDLTGAQPLHAAASAASNEARGARSGGGKRGGGPAGSKRAAPAEDAAPSLPQTILFVPHCRTAALLHSLFSSLPVPIPCTALHSHLSQSERLASLSTFRRQAVPLLIATDVGSRGLDIPEVAVVVNWEVPRVPDDYVHRVGRTARAGRKGTAVTFVSEGDVELVQVLEERIGTQLTELELPEEPVLELLSAVSMAKRMAHMDLSKDGFGKRQENNRKKHGGSAAAAGGKGAAREGNKSAQAAGKGGAVKGTGKRAGAKGAGGGKKGAERVRSERGAQARVEQAL</sequence>
<evidence type="ECO:0000256" key="9">
    <source>
        <dbReference type="PROSITE-ProRule" id="PRU00552"/>
    </source>
</evidence>
<name>A0A5C5FNB8_9BASI</name>
<dbReference type="GO" id="GO:0005524">
    <property type="term" value="F:ATP binding"/>
    <property type="evidence" value="ECO:0007669"/>
    <property type="project" value="UniProtKB-KW"/>
</dbReference>
<evidence type="ECO:0000256" key="4">
    <source>
        <dbReference type="ARBA" id="ARBA00022801"/>
    </source>
</evidence>
<evidence type="ECO:0000256" key="10">
    <source>
        <dbReference type="RuleBase" id="RU000492"/>
    </source>
</evidence>
<feature type="short sequence motif" description="Q motif" evidence="9">
    <location>
        <begin position="22"/>
        <end position="50"/>
    </location>
</feature>
<dbReference type="GO" id="GO:0005829">
    <property type="term" value="C:cytosol"/>
    <property type="evidence" value="ECO:0007669"/>
    <property type="project" value="TreeGrafter"/>
</dbReference>
<evidence type="ECO:0000256" key="1">
    <source>
        <dbReference type="ARBA" id="ARBA00004123"/>
    </source>
</evidence>
<dbReference type="EMBL" id="SOZI01000213">
    <property type="protein sequence ID" value="TNY17351.1"/>
    <property type="molecule type" value="Genomic_DNA"/>
</dbReference>
<comment type="similarity">
    <text evidence="10">Belongs to the DEAD box helicase family.</text>
</comment>
<keyword evidence="3 10" id="KW-0547">Nucleotide-binding</keyword>
<dbReference type="CDD" id="cd18787">
    <property type="entry name" value="SF2_C_DEAD"/>
    <property type="match status" value="1"/>
</dbReference>
<dbReference type="GO" id="GO:0010467">
    <property type="term" value="P:gene expression"/>
    <property type="evidence" value="ECO:0007669"/>
    <property type="project" value="UniProtKB-ARBA"/>
</dbReference>
<dbReference type="Pfam" id="PF00270">
    <property type="entry name" value="DEAD"/>
    <property type="match status" value="1"/>
</dbReference>
<organism evidence="15 16">
    <name type="scientific">Rhodotorula diobovata</name>
    <dbReference type="NCBI Taxonomy" id="5288"/>
    <lineage>
        <taxon>Eukaryota</taxon>
        <taxon>Fungi</taxon>
        <taxon>Dikarya</taxon>
        <taxon>Basidiomycota</taxon>
        <taxon>Pucciniomycotina</taxon>
        <taxon>Microbotryomycetes</taxon>
        <taxon>Sporidiobolales</taxon>
        <taxon>Sporidiobolaceae</taxon>
        <taxon>Rhodotorula</taxon>
    </lineage>
</organism>